<protein>
    <recommendedName>
        <fullName evidence="5">Acetyl esterase</fullName>
    </recommendedName>
</protein>
<dbReference type="InterPro" id="IPR051058">
    <property type="entry name" value="GDSL_Est/Lipase"/>
</dbReference>
<dbReference type="SUPFAM" id="SSF52266">
    <property type="entry name" value="SGNH hydrolase"/>
    <property type="match status" value="1"/>
</dbReference>
<dbReference type="Gene3D" id="3.40.50.1110">
    <property type="entry name" value="SGNH hydrolase"/>
    <property type="match status" value="1"/>
</dbReference>
<sequence length="345" mass="37844">MYSLLFAVGTLAVAARASYDSKPFDNFVTFGDSYTDNGRFSYYYSNGGQPPPAGTLPPSSNVTASGGLAWGQFVEQSTGATYYDYAVSGATCSNEIVARYLAGLNRTFPAVLEDQLPSFVADVQFETLYANRTSDNTVYALWIGTNDLGYGAFLTDSQAPGTNITSYIDCVWSVFDTIYSTGGRRFVLLNTAPLQLAPLYAAQSSGGVGDNQFWPNKTAYNETDYQYKILEYTQLVDRLFDYGVPFEVLVKGRWPDATFDIFDVNSLITDIYDNPSAYLDAPANVTGWYHNCNASGADCVDATNPLDTFLWYDTLHPSERTDEVIAREFLGVVAGNSSYGTRYGS</sequence>
<evidence type="ECO:0008006" key="5">
    <source>
        <dbReference type="Google" id="ProtNLM"/>
    </source>
</evidence>
<gene>
    <name evidence="3" type="ORF">SLS63_000593</name>
</gene>
<keyword evidence="4" id="KW-1185">Reference proteome</keyword>
<dbReference type="CDD" id="cd01846">
    <property type="entry name" value="fatty_acyltransferase_like"/>
    <property type="match status" value="1"/>
</dbReference>
<keyword evidence="2" id="KW-0732">Signal</keyword>
<dbReference type="Pfam" id="PF00657">
    <property type="entry name" value="Lipase_GDSL"/>
    <property type="match status" value="1"/>
</dbReference>
<dbReference type="PANTHER" id="PTHR45648">
    <property type="entry name" value="GDSL LIPASE/ACYLHYDROLASE FAMILY PROTEIN (AFU_ORTHOLOGUE AFUA_4G14700)"/>
    <property type="match status" value="1"/>
</dbReference>
<name>A0ABR1PR71_DIAER</name>
<dbReference type="Proteomes" id="UP001430848">
    <property type="component" value="Unassembled WGS sequence"/>
</dbReference>
<dbReference type="InterPro" id="IPR036514">
    <property type="entry name" value="SGNH_hydro_sf"/>
</dbReference>
<evidence type="ECO:0000313" key="3">
    <source>
        <dbReference type="EMBL" id="KAK7743024.1"/>
    </source>
</evidence>
<evidence type="ECO:0000313" key="4">
    <source>
        <dbReference type="Proteomes" id="UP001430848"/>
    </source>
</evidence>
<dbReference type="EMBL" id="JAKNSF020000001">
    <property type="protein sequence ID" value="KAK7743024.1"/>
    <property type="molecule type" value="Genomic_DNA"/>
</dbReference>
<dbReference type="InterPro" id="IPR001087">
    <property type="entry name" value="GDSL"/>
</dbReference>
<feature type="chain" id="PRO_5047324838" description="Acetyl esterase" evidence="2">
    <location>
        <begin position="18"/>
        <end position="345"/>
    </location>
</feature>
<evidence type="ECO:0000256" key="1">
    <source>
        <dbReference type="ARBA" id="ARBA00022801"/>
    </source>
</evidence>
<dbReference type="PANTHER" id="PTHR45648:SF22">
    <property type="entry name" value="GDSL LIPASE_ACYLHYDROLASE FAMILY PROTEIN (AFU_ORTHOLOGUE AFUA_4G14700)"/>
    <property type="match status" value="1"/>
</dbReference>
<proteinExistence type="predicted"/>
<accession>A0ABR1PR71</accession>
<evidence type="ECO:0000256" key="2">
    <source>
        <dbReference type="SAM" id="SignalP"/>
    </source>
</evidence>
<comment type="caution">
    <text evidence="3">The sequence shown here is derived from an EMBL/GenBank/DDBJ whole genome shotgun (WGS) entry which is preliminary data.</text>
</comment>
<keyword evidence="1" id="KW-0378">Hydrolase</keyword>
<organism evidence="3 4">
    <name type="scientific">Diaporthe eres</name>
    <name type="common">Phomopsis oblonga</name>
    <dbReference type="NCBI Taxonomy" id="83184"/>
    <lineage>
        <taxon>Eukaryota</taxon>
        <taxon>Fungi</taxon>
        <taxon>Dikarya</taxon>
        <taxon>Ascomycota</taxon>
        <taxon>Pezizomycotina</taxon>
        <taxon>Sordariomycetes</taxon>
        <taxon>Sordariomycetidae</taxon>
        <taxon>Diaporthales</taxon>
        <taxon>Diaporthaceae</taxon>
        <taxon>Diaporthe</taxon>
        <taxon>Diaporthe eres species complex</taxon>
    </lineage>
</organism>
<feature type="signal peptide" evidence="2">
    <location>
        <begin position="1"/>
        <end position="17"/>
    </location>
</feature>
<reference evidence="3 4" key="1">
    <citation type="submission" date="2024-02" db="EMBL/GenBank/DDBJ databases">
        <title>De novo assembly and annotation of 12 fungi associated with fruit tree decline syndrome in Ontario, Canada.</title>
        <authorList>
            <person name="Sulman M."/>
            <person name="Ellouze W."/>
            <person name="Ilyukhin E."/>
        </authorList>
    </citation>
    <scope>NUCLEOTIDE SEQUENCE [LARGE SCALE GENOMIC DNA]</scope>
    <source>
        <strain evidence="3 4">M169</strain>
    </source>
</reference>